<evidence type="ECO:0000313" key="3">
    <source>
        <dbReference type="Proteomes" id="UP000050874"/>
    </source>
</evidence>
<dbReference type="PANTHER" id="PTHR47642:SF5">
    <property type="entry name" value="ATP-DEPENDENT DNA HELICASE"/>
    <property type="match status" value="1"/>
</dbReference>
<name>A0A0R2PPK7_9GAMM</name>
<dbReference type="Gene3D" id="2.30.30.940">
    <property type="match status" value="1"/>
</dbReference>
<dbReference type="GO" id="GO:0000723">
    <property type="term" value="P:telomere maintenance"/>
    <property type="evidence" value="ECO:0007669"/>
    <property type="project" value="InterPro"/>
</dbReference>
<sequence>MASSQSDNPASAFDSTLEDILELLDEDNSQHFIYLTGAAGTGKTTLIERVKDECLLKKIVVAPTGVAALNIGGSTINSAFRIGFDTFPVIQESKDPRFKKLLKNLELLIIDEISMVRAPMLDAISETLKIHRNSSKPFGGIHVLACGDLFQLPPVVKDHEETAIFEKYDSVYFFSSHSYKEIESPSFFELTLSFRQQDDEEFYDLLNNIRLGKNLEESIARINSQCYNPEFDTESSLIITSRKYRAEQINEEMLNLIEGPATAAKSREQGDLNENDLPAPRELRIKEDAKVMFIKNDPDGRWVNGTIGLVIDCSDKNKKVIKVKVGKEVFKVKREEWNKVKYVYDEFNDEMEEEIVSSFKQFPLKLGWAVTIHKAQGLTLESCSVDLGEGAFATGQAYVALSRCKTLESLNLYQELKIRDALVDPDIQDFHAEHFG</sequence>
<organism evidence="2 3">
    <name type="scientific">SAR86 cluster bacterium BACL1 MAG-120920-bin57</name>
    <dbReference type="NCBI Taxonomy" id="1655571"/>
    <lineage>
        <taxon>Bacteria</taxon>
        <taxon>Pseudomonadati</taxon>
        <taxon>Pseudomonadota</taxon>
        <taxon>Gammaproteobacteria</taxon>
        <taxon>SAR86 cluster</taxon>
    </lineage>
</organism>
<dbReference type="Proteomes" id="UP000050874">
    <property type="component" value="Unassembled WGS sequence"/>
</dbReference>
<dbReference type="Pfam" id="PF05970">
    <property type="entry name" value="PIF1"/>
    <property type="match status" value="1"/>
</dbReference>
<dbReference type="PANTHER" id="PTHR47642">
    <property type="entry name" value="ATP-DEPENDENT DNA HELICASE"/>
    <property type="match status" value="1"/>
</dbReference>
<dbReference type="GO" id="GO:0003678">
    <property type="term" value="F:DNA helicase activity"/>
    <property type="evidence" value="ECO:0007669"/>
    <property type="project" value="InterPro"/>
</dbReference>
<dbReference type="InterPro" id="IPR051055">
    <property type="entry name" value="PIF1_helicase"/>
</dbReference>
<dbReference type="Gene3D" id="3.40.50.300">
    <property type="entry name" value="P-loop containing nucleotide triphosphate hydrolases"/>
    <property type="match status" value="1"/>
</dbReference>
<dbReference type="GO" id="GO:0006281">
    <property type="term" value="P:DNA repair"/>
    <property type="evidence" value="ECO:0007669"/>
    <property type="project" value="InterPro"/>
</dbReference>
<gene>
    <name evidence="2" type="ORF">ABR63_00600</name>
</gene>
<feature type="domain" description="DNA helicase Pif1-like DEAD-box helicase" evidence="1">
    <location>
        <begin position="27"/>
        <end position="215"/>
    </location>
</feature>
<evidence type="ECO:0000259" key="1">
    <source>
        <dbReference type="Pfam" id="PF05970"/>
    </source>
</evidence>
<dbReference type="EMBL" id="LIAV01000262">
    <property type="protein sequence ID" value="KRO38955.1"/>
    <property type="molecule type" value="Genomic_DNA"/>
</dbReference>
<reference evidence="3" key="1">
    <citation type="submission" date="2015-10" db="EMBL/GenBank/DDBJ databases">
        <title>Metagenome-Assembled Genomes uncover a global brackish microbiome.</title>
        <authorList>
            <person name="Hugerth L.W."/>
            <person name="Larsson J."/>
            <person name="Alneberg J."/>
            <person name="Lindh M.V."/>
            <person name="Legrand C."/>
            <person name="Pinhassi J."/>
            <person name="Andersson A."/>
        </authorList>
    </citation>
    <scope>NUCLEOTIDE SEQUENCE [LARGE SCALE GENOMIC DNA]</scope>
</reference>
<dbReference type="InterPro" id="IPR010285">
    <property type="entry name" value="DNA_helicase_pif1-like_DEAD"/>
</dbReference>
<dbReference type="InterPro" id="IPR027417">
    <property type="entry name" value="P-loop_NTPase"/>
</dbReference>
<protein>
    <submittedName>
        <fullName evidence="2">AAA family ATPase</fullName>
    </submittedName>
</protein>
<comment type="caution">
    <text evidence="2">The sequence shown here is derived from an EMBL/GenBank/DDBJ whole genome shotgun (WGS) entry which is preliminary data.</text>
</comment>
<dbReference type="SUPFAM" id="SSF52540">
    <property type="entry name" value="P-loop containing nucleoside triphosphate hydrolases"/>
    <property type="match status" value="2"/>
</dbReference>
<proteinExistence type="predicted"/>
<dbReference type="AlphaFoldDB" id="A0A0R2PPK7"/>
<accession>A0A0R2PPK7</accession>
<evidence type="ECO:0000313" key="2">
    <source>
        <dbReference type="EMBL" id="KRO38955.1"/>
    </source>
</evidence>
<dbReference type="CDD" id="cd18809">
    <property type="entry name" value="SF1_C_RecD"/>
    <property type="match status" value="1"/>
</dbReference>